<keyword evidence="2" id="KW-1185">Reference proteome</keyword>
<reference evidence="1" key="1">
    <citation type="submission" date="2019-10" db="EMBL/GenBank/DDBJ databases">
        <authorList>
            <person name="Soares A.E.R."/>
            <person name="Aleixo A."/>
            <person name="Schneider P."/>
            <person name="Miyaki C.Y."/>
            <person name="Schneider M.P."/>
            <person name="Mello C."/>
            <person name="Vasconcelos A.T.R."/>
        </authorList>
    </citation>
    <scope>NUCLEOTIDE SEQUENCE</scope>
    <source>
        <tissue evidence="1">Muscle</tissue>
    </source>
</reference>
<protein>
    <submittedName>
        <fullName evidence="1">Uncharacterized protein</fullName>
    </submittedName>
</protein>
<sequence>MSQQHARVTKKDNDILSCVRNSGTSLTRERIIPTYSTLVRLHFKFCAQFWALHDKKDLEMLGHVQRRATELLKCLEHKFYEEQLRVLELFSLENRRLSDDLIILYNYQEGGCGEMQLCLFSQETGSAVFHMGVVKHSVLPLPCNCVTAVSAQIEQGETRQLRPGAETQHHICISKAAFPNSS</sequence>
<proteinExistence type="predicted"/>
<name>A0ABQ9D9B6_9PASS</name>
<evidence type="ECO:0000313" key="2">
    <source>
        <dbReference type="Proteomes" id="UP001145742"/>
    </source>
</evidence>
<gene>
    <name evidence="1" type="ORF">WISP_69229</name>
</gene>
<organism evidence="1 2">
    <name type="scientific">Willisornis vidua</name>
    <name type="common">Xingu scale-backed antbird</name>
    <dbReference type="NCBI Taxonomy" id="1566151"/>
    <lineage>
        <taxon>Eukaryota</taxon>
        <taxon>Metazoa</taxon>
        <taxon>Chordata</taxon>
        <taxon>Craniata</taxon>
        <taxon>Vertebrata</taxon>
        <taxon>Euteleostomi</taxon>
        <taxon>Archelosauria</taxon>
        <taxon>Archosauria</taxon>
        <taxon>Dinosauria</taxon>
        <taxon>Saurischia</taxon>
        <taxon>Theropoda</taxon>
        <taxon>Coelurosauria</taxon>
        <taxon>Aves</taxon>
        <taxon>Neognathae</taxon>
        <taxon>Neoaves</taxon>
        <taxon>Telluraves</taxon>
        <taxon>Australaves</taxon>
        <taxon>Passeriformes</taxon>
        <taxon>Thamnophilidae</taxon>
        <taxon>Willisornis</taxon>
    </lineage>
</organism>
<dbReference type="Proteomes" id="UP001145742">
    <property type="component" value="Unassembled WGS sequence"/>
</dbReference>
<dbReference type="EMBL" id="WHWB01033810">
    <property type="protein sequence ID" value="KAJ7416734.1"/>
    <property type="molecule type" value="Genomic_DNA"/>
</dbReference>
<evidence type="ECO:0000313" key="1">
    <source>
        <dbReference type="EMBL" id="KAJ7416734.1"/>
    </source>
</evidence>
<comment type="caution">
    <text evidence="1">The sequence shown here is derived from an EMBL/GenBank/DDBJ whole genome shotgun (WGS) entry which is preliminary data.</text>
</comment>
<accession>A0ABQ9D9B6</accession>